<dbReference type="InterPro" id="IPR010982">
    <property type="entry name" value="Lambda_DNA-bd_dom_sf"/>
</dbReference>
<evidence type="ECO:0000259" key="2">
    <source>
        <dbReference type="PROSITE" id="PS50943"/>
    </source>
</evidence>
<accession>A0A1N7CMV3</accession>
<protein>
    <submittedName>
        <fullName evidence="3">DNA-binding transcriptional regulator, XRE-family HTH domain</fullName>
    </submittedName>
</protein>
<gene>
    <name evidence="3" type="ORF">SAMN05421833_11280</name>
</gene>
<dbReference type="SUPFAM" id="SSF47413">
    <property type="entry name" value="lambda repressor-like DNA-binding domains"/>
    <property type="match status" value="1"/>
</dbReference>
<sequence>MTDIVRSALRALRTTRGVSRRELADALGVHWQTIGYIERGERLPGLALAMRMAELFGVPVEELFSLAAEPVPARTRRGRPAAGCVREA</sequence>
<organism evidence="3 4">
    <name type="scientific">Microbispora rosea</name>
    <dbReference type="NCBI Taxonomy" id="58117"/>
    <lineage>
        <taxon>Bacteria</taxon>
        <taxon>Bacillati</taxon>
        <taxon>Actinomycetota</taxon>
        <taxon>Actinomycetes</taxon>
        <taxon>Streptosporangiales</taxon>
        <taxon>Streptosporangiaceae</taxon>
        <taxon>Microbispora</taxon>
    </lineage>
</organism>
<dbReference type="OrthoDB" id="7428772at2"/>
<keyword evidence="4" id="KW-1185">Reference proteome</keyword>
<dbReference type="STRING" id="58117.SAMN05421833_11280"/>
<dbReference type="AlphaFoldDB" id="A0A1N7CMV3"/>
<dbReference type="CDD" id="cd00093">
    <property type="entry name" value="HTH_XRE"/>
    <property type="match status" value="1"/>
</dbReference>
<dbReference type="PANTHER" id="PTHR46558">
    <property type="entry name" value="TRACRIPTIONAL REGULATORY PROTEIN-RELATED-RELATED"/>
    <property type="match status" value="1"/>
</dbReference>
<reference evidence="4" key="1">
    <citation type="submission" date="2017-01" db="EMBL/GenBank/DDBJ databases">
        <authorList>
            <person name="Varghese N."/>
            <person name="Submissions S."/>
        </authorList>
    </citation>
    <scope>NUCLEOTIDE SEQUENCE [LARGE SCALE GENOMIC DNA]</scope>
    <source>
        <strain evidence="4">ATCC 12950</strain>
    </source>
</reference>
<dbReference type="Pfam" id="PF01381">
    <property type="entry name" value="HTH_3"/>
    <property type="match status" value="1"/>
</dbReference>
<evidence type="ECO:0000313" key="4">
    <source>
        <dbReference type="Proteomes" id="UP000186096"/>
    </source>
</evidence>
<dbReference type="PANTHER" id="PTHR46558:SF4">
    <property type="entry name" value="DNA-BIDING PHAGE PROTEIN"/>
    <property type="match status" value="1"/>
</dbReference>
<name>A0A1N7CMV3_9ACTN</name>
<feature type="domain" description="HTH cro/C1-type" evidence="2">
    <location>
        <begin position="9"/>
        <end position="63"/>
    </location>
</feature>
<evidence type="ECO:0000256" key="1">
    <source>
        <dbReference type="ARBA" id="ARBA00023125"/>
    </source>
</evidence>
<dbReference type="GO" id="GO:0003677">
    <property type="term" value="F:DNA binding"/>
    <property type="evidence" value="ECO:0007669"/>
    <property type="project" value="UniProtKB-KW"/>
</dbReference>
<dbReference type="PROSITE" id="PS50943">
    <property type="entry name" value="HTH_CROC1"/>
    <property type="match status" value="1"/>
</dbReference>
<dbReference type="InterPro" id="IPR001387">
    <property type="entry name" value="Cro/C1-type_HTH"/>
</dbReference>
<dbReference type="RefSeq" id="WP_076436136.1">
    <property type="nucleotide sequence ID" value="NZ_FTNI01000012.1"/>
</dbReference>
<evidence type="ECO:0000313" key="3">
    <source>
        <dbReference type="EMBL" id="SIR64734.1"/>
    </source>
</evidence>
<keyword evidence="1 3" id="KW-0238">DNA-binding</keyword>
<dbReference type="Proteomes" id="UP000186096">
    <property type="component" value="Unassembled WGS sequence"/>
</dbReference>
<dbReference type="SMART" id="SM00530">
    <property type="entry name" value="HTH_XRE"/>
    <property type="match status" value="1"/>
</dbReference>
<dbReference type="EMBL" id="FTNI01000012">
    <property type="protein sequence ID" value="SIR64734.1"/>
    <property type="molecule type" value="Genomic_DNA"/>
</dbReference>
<dbReference type="Gene3D" id="1.10.260.40">
    <property type="entry name" value="lambda repressor-like DNA-binding domains"/>
    <property type="match status" value="1"/>
</dbReference>
<proteinExistence type="predicted"/>